<keyword evidence="8" id="KW-1185">Reference proteome</keyword>
<evidence type="ECO:0000313" key="8">
    <source>
        <dbReference type="Proteomes" id="UP000478740"/>
    </source>
</evidence>
<evidence type="ECO:0000256" key="2">
    <source>
        <dbReference type="ARBA" id="ARBA00004613"/>
    </source>
</evidence>
<dbReference type="InterPro" id="IPR006026">
    <property type="entry name" value="Peptidase_Metallo"/>
</dbReference>
<dbReference type="Pfam" id="PF08548">
    <property type="entry name" value="Peptidase_M10_C"/>
    <property type="match status" value="1"/>
</dbReference>
<dbReference type="PANTHER" id="PTHR38340">
    <property type="entry name" value="S-LAYER PROTEIN"/>
    <property type="match status" value="1"/>
</dbReference>
<evidence type="ECO:0000256" key="4">
    <source>
        <dbReference type="ARBA" id="ARBA00022525"/>
    </source>
</evidence>
<evidence type="ECO:0000259" key="6">
    <source>
        <dbReference type="SMART" id="SM00235"/>
    </source>
</evidence>
<dbReference type="CDD" id="cd04277">
    <property type="entry name" value="ZnMc_serralysin_like"/>
    <property type="match status" value="1"/>
</dbReference>
<dbReference type="SUPFAM" id="SSF51120">
    <property type="entry name" value="beta-Roll"/>
    <property type="match status" value="2"/>
</dbReference>
<keyword evidence="4" id="KW-0964">Secreted</keyword>
<dbReference type="Gene3D" id="2.60.120.380">
    <property type="match status" value="1"/>
</dbReference>
<protein>
    <submittedName>
        <fullName evidence="7">Peptidase</fullName>
    </submittedName>
</protein>
<dbReference type="GO" id="GO:0005615">
    <property type="term" value="C:extracellular space"/>
    <property type="evidence" value="ECO:0007669"/>
    <property type="project" value="InterPro"/>
</dbReference>
<dbReference type="RefSeq" id="WP_155043148.1">
    <property type="nucleotide sequence ID" value="NZ_WMIH01000005.1"/>
</dbReference>
<dbReference type="InterPro" id="IPR034033">
    <property type="entry name" value="Serralysin-like"/>
</dbReference>
<dbReference type="Pfam" id="PF00353">
    <property type="entry name" value="HemolysinCabind"/>
    <property type="match status" value="2"/>
</dbReference>
<evidence type="ECO:0000256" key="1">
    <source>
        <dbReference type="ARBA" id="ARBA00001913"/>
    </source>
</evidence>
<dbReference type="GO" id="GO:0005509">
    <property type="term" value="F:calcium ion binding"/>
    <property type="evidence" value="ECO:0007669"/>
    <property type="project" value="InterPro"/>
</dbReference>
<dbReference type="Proteomes" id="UP000478740">
    <property type="component" value="Unassembled WGS sequence"/>
</dbReference>
<dbReference type="InterPro" id="IPR050557">
    <property type="entry name" value="RTX_toxin/Mannuronan_C5-epim"/>
</dbReference>
<evidence type="ECO:0000256" key="3">
    <source>
        <dbReference type="ARBA" id="ARBA00009490"/>
    </source>
</evidence>
<dbReference type="AlphaFoldDB" id="A0A6L6IRX5"/>
<keyword evidence="5" id="KW-0677">Repeat</keyword>
<dbReference type="InterPro" id="IPR011049">
    <property type="entry name" value="Serralysin-like_metalloprot_C"/>
</dbReference>
<dbReference type="PRINTS" id="PR00313">
    <property type="entry name" value="CABNDNGRPT"/>
</dbReference>
<dbReference type="InterPro" id="IPR018511">
    <property type="entry name" value="Hemolysin-typ_Ca-bd_CS"/>
</dbReference>
<dbReference type="SMART" id="SM00235">
    <property type="entry name" value="ZnMc"/>
    <property type="match status" value="1"/>
</dbReference>
<comment type="caution">
    <text evidence="7">The sequence shown here is derived from an EMBL/GenBank/DDBJ whole genome shotgun (WGS) entry which is preliminary data.</text>
</comment>
<proteinExistence type="inferred from homology"/>
<name>A0A6L6IRX5_9RHOB</name>
<dbReference type="Pfam" id="PF13583">
    <property type="entry name" value="Reprolysin_4"/>
    <property type="match status" value="1"/>
</dbReference>
<comment type="similarity">
    <text evidence="3">Belongs to the peptidase M10B family.</text>
</comment>
<dbReference type="InterPro" id="IPR013858">
    <property type="entry name" value="Peptidase_M10B_C"/>
</dbReference>
<dbReference type="EMBL" id="WMII01000002">
    <property type="protein sequence ID" value="MTH63216.1"/>
    <property type="molecule type" value="Genomic_DNA"/>
</dbReference>
<dbReference type="GO" id="GO:0008270">
    <property type="term" value="F:zinc ion binding"/>
    <property type="evidence" value="ECO:0007669"/>
    <property type="project" value="InterPro"/>
</dbReference>
<dbReference type="Gene3D" id="2.150.10.10">
    <property type="entry name" value="Serralysin-like metalloprotease, C-terminal"/>
    <property type="match status" value="2"/>
</dbReference>
<accession>A0A6L6IRX5</accession>
<dbReference type="InterPro" id="IPR024079">
    <property type="entry name" value="MetalloPept_cat_dom_sf"/>
</dbReference>
<organism evidence="7 8">
    <name type="scientific">Paracoccus shanxieyensis</name>
    <dbReference type="NCBI Taxonomy" id="2675752"/>
    <lineage>
        <taxon>Bacteria</taxon>
        <taxon>Pseudomonadati</taxon>
        <taxon>Pseudomonadota</taxon>
        <taxon>Alphaproteobacteria</taxon>
        <taxon>Rhodobacterales</taxon>
        <taxon>Paracoccaceae</taxon>
        <taxon>Paracoccus</taxon>
    </lineage>
</organism>
<dbReference type="SUPFAM" id="SSF55486">
    <property type="entry name" value="Metalloproteases ('zincins'), catalytic domain"/>
    <property type="match status" value="1"/>
</dbReference>
<sequence length="648" mass="67939">MTFTRASAEDAVFSASPSDPISRAIRTETTDAPATVRTPYSMNVGDSFNGNLSFGDEDWVRVSLQAGTYVIALDGRGASALSDPYLRVMNASGVQVAYDDDGGAVGYNSRLVFTVAQNATFFLEASGYDASDVGNYSLTLTRFSQPVRPVFTTDQIAAQLTDGYWEGTGRSRRSFDVDPGGTLSVDVSALTPDGRRLAMAALNAWTDVSGIRFVANGGANADIVFDDSDGGAYSTSQVWGSTISSSFVNVGTDWLNSYGSSFASYSYQTYIHEIGHALGLGHAGNYNSTATYGVDNHYQNDSWQATVMSYFSQDDNTFINASYAYVMSAMMADIAAIRDLYGTAHLRGGNTVYGENSNAGGNYAVISRLLAGPTRDEITFTVFDSGGLDTLDLGSDTTNQRINMAAGGISNAYGLIGNISIMEGTVIENLRAGSGNDVLIGNGANNTIWGNAGHDSIMGGAGNDILMGGAGRDTVVGGAGNDTYHVDASDVIVEAANGGHDIVISTISRQLGANLEELRLTGPGLKNGDGNALSNILIGNAVGNLLRGYGGNDRLGGFGGDDTLIGGAGQDTFMFHSGRDVIRDFQDNIDTIQIDDALWGNAPRSVAQVLQSANVVNGDVVFNFGNGHTLTVENLASVSALSNDLAFI</sequence>
<dbReference type="PANTHER" id="PTHR38340:SF1">
    <property type="entry name" value="S-LAYER PROTEIN"/>
    <property type="match status" value="1"/>
</dbReference>
<gene>
    <name evidence="7" type="ORF">GL284_02905</name>
</gene>
<comment type="subcellular location">
    <subcellularLocation>
        <location evidence="2">Secreted</location>
    </subcellularLocation>
</comment>
<feature type="domain" description="Peptidase metallopeptidase" evidence="6">
    <location>
        <begin position="174"/>
        <end position="313"/>
    </location>
</feature>
<evidence type="ECO:0000256" key="5">
    <source>
        <dbReference type="ARBA" id="ARBA00022737"/>
    </source>
</evidence>
<evidence type="ECO:0000313" key="7">
    <source>
        <dbReference type="EMBL" id="MTH63216.1"/>
    </source>
</evidence>
<dbReference type="GO" id="GO:0006508">
    <property type="term" value="P:proteolysis"/>
    <property type="evidence" value="ECO:0007669"/>
    <property type="project" value="InterPro"/>
</dbReference>
<dbReference type="PROSITE" id="PS00330">
    <property type="entry name" value="HEMOLYSIN_CALCIUM"/>
    <property type="match status" value="2"/>
</dbReference>
<comment type="cofactor">
    <cofactor evidence="1">
        <name>Ca(2+)</name>
        <dbReference type="ChEBI" id="CHEBI:29108"/>
    </cofactor>
</comment>
<reference evidence="7 8" key="1">
    <citation type="submission" date="2019-11" db="EMBL/GenBank/DDBJ databases">
        <authorList>
            <person name="Dong K."/>
        </authorList>
    </citation>
    <scope>NUCLEOTIDE SEQUENCE [LARGE SCALE GENOMIC DNA]</scope>
    <source>
        <strain evidence="7 8">DK608</strain>
    </source>
</reference>
<dbReference type="GO" id="GO:0008237">
    <property type="term" value="F:metallopeptidase activity"/>
    <property type="evidence" value="ECO:0007669"/>
    <property type="project" value="InterPro"/>
</dbReference>
<dbReference type="InterPro" id="IPR001343">
    <property type="entry name" value="Hemolysn_Ca-bd"/>
</dbReference>
<dbReference type="Gene3D" id="3.40.390.10">
    <property type="entry name" value="Collagenase (Catalytic Domain)"/>
    <property type="match status" value="1"/>
</dbReference>